<organism evidence="1 2">
    <name type="scientific">Vigna unguiculata</name>
    <name type="common">Cowpea</name>
    <dbReference type="NCBI Taxonomy" id="3917"/>
    <lineage>
        <taxon>Eukaryota</taxon>
        <taxon>Viridiplantae</taxon>
        <taxon>Streptophyta</taxon>
        <taxon>Embryophyta</taxon>
        <taxon>Tracheophyta</taxon>
        <taxon>Spermatophyta</taxon>
        <taxon>Magnoliopsida</taxon>
        <taxon>eudicotyledons</taxon>
        <taxon>Gunneridae</taxon>
        <taxon>Pentapetalae</taxon>
        <taxon>rosids</taxon>
        <taxon>fabids</taxon>
        <taxon>Fabales</taxon>
        <taxon>Fabaceae</taxon>
        <taxon>Papilionoideae</taxon>
        <taxon>50 kb inversion clade</taxon>
        <taxon>NPAAA clade</taxon>
        <taxon>indigoferoid/millettioid clade</taxon>
        <taxon>Phaseoleae</taxon>
        <taxon>Vigna</taxon>
    </lineage>
</organism>
<dbReference type="EMBL" id="CP039346">
    <property type="protein sequence ID" value="QCD83386.1"/>
    <property type="molecule type" value="Genomic_DNA"/>
</dbReference>
<sequence>MTKVCCHRRAENNGVTAATAADVVSCEASVTLPLLPSSHSEATSEDLGMSEAAKEAAKFVVAPSREATGNSTTLYPPCCFKHIKVTIILSAVEGLVINFWVHKACYGHSASLSSGEVYGQ</sequence>
<dbReference type="AlphaFoldDB" id="A0A4D6L4H3"/>
<keyword evidence="2" id="KW-1185">Reference proteome</keyword>
<protein>
    <submittedName>
        <fullName evidence="1">Uncharacterized protein</fullName>
    </submittedName>
</protein>
<name>A0A4D6L4H3_VIGUN</name>
<gene>
    <name evidence="1" type="ORF">DEO72_LG2g3730</name>
</gene>
<evidence type="ECO:0000313" key="2">
    <source>
        <dbReference type="Proteomes" id="UP000501690"/>
    </source>
</evidence>
<proteinExistence type="predicted"/>
<dbReference type="Proteomes" id="UP000501690">
    <property type="component" value="Linkage Group LG2"/>
</dbReference>
<reference evidence="1 2" key="1">
    <citation type="submission" date="2019-04" db="EMBL/GenBank/DDBJ databases">
        <title>An improved genome assembly and genetic linkage map for asparagus bean, Vigna unguiculata ssp. sesquipedialis.</title>
        <authorList>
            <person name="Xia Q."/>
            <person name="Zhang R."/>
            <person name="Dong Y."/>
        </authorList>
    </citation>
    <scope>NUCLEOTIDE SEQUENCE [LARGE SCALE GENOMIC DNA]</scope>
    <source>
        <tissue evidence="1">Leaf</tissue>
    </source>
</reference>
<accession>A0A4D6L4H3</accession>
<evidence type="ECO:0000313" key="1">
    <source>
        <dbReference type="EMBL" id="QCD83386.1"/>
    </source>
</evidence>